<dbReference type="SUPFAM" id="SSF51905">
    <property type="entry name" value="FAD/NAD(P)-binding domain"/>
    <property type="match status" value="1"/>
</dbReference>
<dbReference type="GO" id="GO:0016116">
    <property type="term" value="P:carotenoid metabolic process"/>
    <property type="evidence" value="ECO:0007669"/>
    <property type="project" value="InterPro"/>
</dbReference>
<keyword evidence="3" id="KW-1185">Reference proteome</keyword>
<dbReference type="Gene3D" id="3.50.50.60">
    <property type="entry name" value="FAD/NAD(P)-binding domain"/>
    <property type="match status" value="2"/>
</dbReference>
<accession>A0A9W7G2N1</accession>
<keyword evidence="1" id="KW-0732">Signal</keyword>
<protein>
    <submittedName>
        <fullName evidence="2">Uncharacterized protein</fullName>
    </submittedName>
</protein>
<dbReference type="PANTHER" id="PTHR46313:SF3">
    <property type="entry name" value="PROLYCOPENE ISOMERASE, CHLOROPLASTIC"/>
    <property type="match status" value="1"/>
</dbReference>
<dbReference type="PANTHER" id="PTHR46313">
    <property type="match status" value="1"/>
</dbReference>
<proteinExistence type="predicted"/>
<dbReference type="Proteomes" id="UP001165065">
    <property type="component" value="Unassembled WGS sequence"/>
</dbReference>
<dbReference type="Pfam" id="PF13450">
    <property type="entry name" value="NAD_binding_8"/>
    <property type="match status" value="1"/>
</dbReference>
<dbReference type="AlphaFoldDB" id="A0A9W7G2N1"/>
<reference evidence="3" key="1">
    <citation type="journal article" date="2023" name="Commun. Biol.">
        <title>Genome analysis of Parmales, the sister group of diatoms, reveals the evolutionary specialization of diatoms from phago-mixotrophs to photoautotrophs.</title>
        <authorList>
            <person name="Ban H."/>
            <person name="Sato S."/>
            <person name="Yoshikawa S."/>
            <person name="Yamada K."/>
            <person name="Nakamura Y."/>
            <person name="Ichinomiya M."/>
            <person name="Sato N."/>
            <person name="Blanc-Mathieu R."/>
            <person name="Endo H."/>
            <person name="Kuwata A."/>
            <person name="Ogata H."/>
        </authorList>
    </citation>
    <scope>NUCLEOTIDE SEQUENCE [LARGE SCALE GENOMIC DNA]</scope>
</reference>
<evidence type="ECO:0000313" key="3">
    <source>
        <dbReference type="Proteomes" id="UP001165065"/>
    </source>
</evidence>
<evidence type="ECO:0000313" key="2">
    <source>
        <dbReference type="EMBL" id="GMI29597.1"/>
    </source>
</evidence>
<comment type="caution">
    <text evidence="2">The sequence shown here is derived from an EMBL/GenBank/DDBJ whole genome shotgun (WGS) entry which is preliminary data.</text>
</comment>
<dbReference type="InterPro" id="IPR036188">
    <property type="entry name" value="FAD/NAD-bd_sf"/>
</dbReference>
<name>A0A9W7G2N1_9STRA</name>
<feature type="signal peptide" evidence="1">
    <location>
        <begin position="1"/>
        <end position="19"/>
    </location>
</feature>
<dbReference type="EMBL" id="BRYA01000684">
    <property type="protein sequence ID" value="GMI29597.1"/>
    <property type="molecule type" value="Genomic_DNA"/>
</dbReference>
<dbReference type="InterPro" id="IPR045892">
    <property type="entry name" value="CrtISO-like"/>
</dbReference>
<organism evidence="2 3">
    <name type="scientific">Triparma columacea</name>
    <dbReference type="NCBI Taxonomy" id="722753"/>
    <lineage>
        <taxon>Eukaryota</taxon>
        <taxon>Sar</taxon>
        <taxon>Stramenopiles</taxon>
        <taxon>Ochrophyta</taxon>
        <taxon>Bolidophyceae</taxon>
        <taxon>Parmales</taxon>
        <taxon>Triparmaceae</taxon>
        <taxon>Triparma</taxon>
    </lineage>
</organism>
<dbReference type="OrthoDB" id="7777654at2759"/>
<feature type="chain" id="PRO_5040800897" evidence="1">
    <location>
        <begin position="20"/>
        <end position="659"/>
    </location>
</feature>
<evidence type="ECO:0000256" key="1">
    <source>
        <dbReference type="SAM" id="SignalP"/>
    </source>
</evidence>
<dbReference type="Gene3D" id="3.90.660.50">
    <property type="match status" value="1"/>
</dbReference>
<gene>
    <name evidence="2" type="ORF">TrCOL_g1100</name>
</gene>
<sequence>MPSLLHTTLFCILVNFASTFTPLFPTHTPPSSISFTHLHTSLTATSLPKSAIVVGSGIGGLTSSLLLTSLYNRSVHLLESHPTSLGGCAHSFTLSNSRGSKFIFDAGPSFLTGLSTPSFNPLRQAFDVCDLKMPEMIEYDGWIIHSRGTRDEMGIGDDVSTDVPPDQKFWISYKMSTSAFPNTVTSTFGSHASNLFTSFTSSILSPRGLYQSSNAIPPFALRGDKWAAATLKGYYRKLLGIGPKTGKFLTGPFRAAYDQYLTENPPPNPSSERFLRNHFDYLSFALSGYDMARTQAAPVAYMTGDLHLPGANVNFPKEGGALGPIVDKIAERVEEHPGSTISKGTTVTSLILEGTDNRCVGVNAVDVKGNEVSYRSTEGVILNVPIWSIPKILEATAKDLPEGPQKEKLRETIDSTLDLSKQTKMSGSFVHAYLAVPSSPSDFPLECHHSVIMDWGKKIDAKQNMVIISIPTVFDPTLAPEGFHIIHAYTAASDDFEEFKGFLKDGERPADGAFEDGSFEEPNCYKNNDYAKNPDYIALKEKQSQVLFDAIARVIPDIRERVDHEDAVVEIGTPLSHRRFNRRAFGAYGPGVDDDGSVWSLLQSKSLNIPDLYMCGDSTFPGIGIPGVAASGTIAANSFVGIREHNRELSRSRKANILQ</sequence>